<accession>A0ACA9Y247</accession>
<proteinExistence type="predicted"/>
<gene>
    <name evidence="1" type="ORF">CLIB1444_01S06018</name>
</gene>
<comment type="caution">
    <text evidence="1">The sequence shown here is derived from an EMBL/GenBank/DDBJ whole genome shotgun (WGS) entry which is preliminary data.</text>
</comment>
<evidence type="ECO:0000313" key="2">
    <source>
        <dbReference type="Proteomes" id="UP001152531"/>
    </source>
</evidence>
<dbReference type="Proteomes" id="UP001152531">
    <property type="component" value="Unassembled WGS sequence"/>
</dbReference>
<reference evidence="1" key="1">
    <citation type="submission" date="2022-06" db="EMBL/GenBank/DDBJ databases">
        <authorList>
            <person name="Legras J.-L."/>
            <person name="Devillers H."/>
            <person name="Grondin C."/>
        </authorList>
    </citation>
    <scope>NUCLEOTIDE SEQUENCE</scope>
    <source>
        <strain evidence="1">CLIB 1444</strain>
    </source>
</reference>
<evidence type="ECO:0000313" key="1">
    <source>
        <dbReference type="EMBL" id="CAH6718406.1"/>
    </source>
</evidence>
<organism evidence="1 2">
    <name type="scientific">[Candida] jaroonii</name>
    <dbReference type="NCBI Taxonomy" id="467808"/>
    <lineage>
        <taxon>Eukaryota</taxon>
        <taxon>Fungi</taxon>
        <taxon>Dikarya</taxon>
        <taxon>Ascomycota</taxon>
        <taxon>Saccharomycotina</taxon>
        <taxon>Pichiomycetes</taxon>
        <taxon>Debaryomycetaceae</taxon>
        <taxon>Yamadazyma</taxon>
    </lineage>
</organism>
<sequence>MDKVKILVLNPSDKIDEIVTKSNLQHAKNGPFGSIILLNKVPKPVKDFHQQTYFFGEPQVVSDNLTSVKGLVKLSSGVTICFMGDGSEEIDVGKHQVDILVANDLPMIYSTTGNLNIDKMIKKTTPRYVFVRGEFKEYEPFEWDSGIVTRMISLAEEGQGKWFYAFNISSKSSEIDRRSLVMNPFTKKRQLDSDLELEKVEKKKAKVVTPDQCFFCLSNPNVETHMIVEINKLTYLTIAKGPLTRYNKIIPFAGHGILIPVEHKPFISVDEPVYEELTNYELKLFEKFKSKYPEFVPIFFEINLKSNIHYHKQFLPINERFLSSNAFEKCLNERSTLNNEKYNKNHKLKFNKVLDLDTLKDQQFIMFRVYESKVPTIYVCIIDDVDKSIDLQFPRRVLTDILQTPKRLYWDKCKQGKHQEMRECEEFKKFLL</sequence>
<keyword evidence="2" id="KW-1185">Reference proteome</keyword>
<protein>
    <submittedName>
        <fullName evidence="1">CWF19-like protein Drn1p</fullName>
    </submittedName>
</protein>
<dbReference type="EMBL" id="CALSDN010000001">
    <property type="protein sequence ID" value="CAH6718406.1"/>
    <property type="molecule type" value="Genomic_DNA"/>
</dbReference>
<name>A0ACA9Y247_9ASCO</name>